<dbReference type="InterPro" id="IPR006612">
    <property type="entry name" value="THAP_Znf"/>
</dbReference>
<sequence length="172" mass="20208">MVNTCAVIYCKTGYKKKENRINFIPEKHPLFGFPENNPDLLNQWVVFINRKLWKPSKNSAICAKHFEEKYLKIGKRVTLIWDLYPVPTIYCLPEKIPLSVYPTISKGRKPPSVRHPSNNQDESNLFIEKDKIHCLNDLNNVNLEGYQLKIYNDKYIFFKLEVNQHLGILKVT</sequence>
<dbReference type="GeneID" id="136089581"/>
<dbReference type="PANTHER" id="PTHR46927:SF3">
    <property type="entry name" value="THAP-TYPE DOMAIN-CONTAINING PROTEIN"/>
    <property type="match status" value="1"/>
</dbReference>
<dbReference type="SUPFAM" id="SSF57716">
    <property type="entry name" value="Glucocorticoid receptor-like (DNA-binding domain)"/>
    <property type="match status" value="1"/>
</dbReference>
<evidence type="ECO:0000256" key="3">
    <source>
        <dbReference type="ARBA" id="ARBA00022833"/>
    </source>
</evidence>
<dbReference type="InterPro" id="IPR052224">
    <property type="entry name" value="THAP_domain_protein"/>
</dbReference>
<evidence type="ECO:0000256" key="2">
    <source>
        <dbReference type="ARBA" id="ARBA00022771"/>
    </source>
</evidence>
<evidence type="ECO:0000256" key="5">
    <source>
        <dbReference type="PROSITE-ProRule" id="PRU00309"/>
    </source>
</evidence>
<dbReference type="Pfam" id="PF05485">
    <property type="entry name" value="THAP"/>
    <property type="match status" value="1"/>
</dbReference>
<accession>A0ABM4DBH3</accession>
<keyword evidence="3" id="KW-0862">Zinc</keyword>
<keyword evidence="4 5" id="KW-0238">DNA-binding</keyword>
<evidence type="ECO:0000313" key="8">
    <source>
        <dbReference type="RefSeq" id="XP_065671705.1"/>
    </source>
</evidence>
<gene>
    <name evidence="8" type="primary">LOC136089581</name>
</gene>
<evidence type="ECO:0000256" key="4">
    <source>
        <dbReference type="ARBA" id="ARBA00023125"/>
    </source>
</evidence>
<keyword evidence="2 5" id="KW-0863">Zinc-finger</keyword>
<evidence type="ECO:0000256" key="1">
    <source>
        <dbReference type="ARBA" id="ARBA00022723"/>
    </source>
</evidence>
<dbReference type="Proteomes" id="UP001652625">
    <property type="component" value="Chromosome 13"/>
</dbReference>
<organism evidence="7 8">
    <name type="scientific">Hydra vulgaris</name>
    <name type="common">Hydra</name>
    <name type="synonym">Hydra attenuata</name>
    <dbReference type="NCBI Taxonomy" id="6087"/>
    <lineage>
        <taxon>Eukaryota</taxon>
        <taxon>Metazoa</taxon>
        <taxon>Cnidaria</taxon>
        <taxon>Hydrozoa</taxon>
        <taxon>Hydroidolina</taxon>
        <taxon>Anthoathecata</taxon>
        <taxon>Aplanulata</taxon>
        <taxon>Hydridae</taxon>
        <taxon>Hydra</taxon>
    </lineage>
</organism>
<dbReference type="RefSeq" id="XP_065671705.1">
    <property type="nucleotide sequence ID" value="XM_065815633.1"/>
</dbReference>
<evidence type="ECO:0000259" key="6">
    <source>
        <dbReference type="PROSITE" id="PS50950"/>
    </source>
</evidence>
<evidence type="ECO:0000313" key="7">
    <source>
        <dbReference type="Proteomes" id="UP001652625"/>
    </source>
</evidence>
<proteinExistence type="predicted"/>
<keyword evidence="1" id="KW-0479">Metal-binding</keyword>
<protein>
    <submittedName>
        <fullName evidence="8">THAP domain-containing protein 3-like</fullName>
    </submittedName>
</protein>
<feature type="domain" description="THAP-type" evidence="6">
    <location>
        <begin position="1"/>
        <end position="88"/>
    </location>
</feature>
<dbReference type="SMART" id="SM00980">
    <property type="entry name" value="THAP"/>
    <property type="match status" value="1"/>
</dbReference>
<reference evidence="8" key="1">
    <citation type="submission" date="2025-08" db="UniProtKB">
        <authorList>
            <consortium name="RefSeq"/>
        </authorList>
    </citation>
    <scope>IDENTIFICATION</scope>
</reference>
<name>A0ABM4DBH3_HYDVU</name>
<dbReference type="PANTHER" id="PTHR46927">
    <property type="entry name" value="AGAP005574-PA"/>
    <property type="match status" value="1"/>
</dbReference>
<keyword evidence="7" id="KW-1185">Reference proteome</keyword>
<dbReference type="PROSITE" id="PS50950">
    <property type="entry name" value="ZF_THAP"/>
    <property type="match status" value="1"/>
</dbReference>